<evidence type="ECO:0000256" key="1">
    <source>
        <dbReference type="SAM" id="Phobius"/>
    </source>
</evidence>
<gene>
    <name evidence="2" type="ORF">CY0110_16772</name>
</gene>
<name>A3II36_9CHRO</name>
<keyword evidence="1" id="KW-1133">Transmembrane helix</keyword>
<dbReference type="EMBL" id="AAXW01000002">
    <property type="protein sequence ID" value="EAZ93468.1"/>
    <property type="molecule type" value="Genomic_DNA"/>
</dbReference>
<evidence type="ECO:0000313" key="3">
    <source>
        <dbReference type="Proteomes" id="UP000003781"/>
    </source>
</evidence>
<protein>
    <submittedName>
        <fullName evidence="2">Uncharacterized protein</fullName>
    </submittedName>
</protein>
<keyword evidence="1" id="KW-0472">Membrane</keyword>
<feature type="transmembrane region" description="Helical" evidence="1">
    <location>
        <begin position="12"/>
        <end position="34"/>
    </location>
</feature>
<reference evidence="2 3" key="1">
    <citation type="submission" date="2007-03" db="EMBL/GenBank/DDBJ databases">
        <authorList>
            <person name="Stal L."/>
            <person name="Ferriera S."/>
            <person name="Johnson J."/>
            <person name="Kravitz S."/>
            <person name="Beeson K."/>
            <person name="Sutton G."/>
            <person name="Rogers Y.-H."/>
            <person name="Friedman R."/>
            <person name="Frazier M."/>
            <person name="Venter J.C."/>
        </authorList>
    </citation>
    <scope>NUCLEOTIDE SEQUENCE [LARGE SCALE GENOMIC DNA]</scope>
    <source>
        <strain evidence="2 3">CCY0110</strain>
    </source>
</reference>
<dbReference type="Proteomes" id="UP000003781">
    <property type="component" value="Unassembled WGS sequence"/>
</dbReference>
<comment type="caution">
    <text evidence="2">The sequence shown here is derived from an EMBL/GenBank/DDBJ whole genome shotgun (WGS) entry which is preliminary data.</text>
</comment>
<accession>A3II36</accession>
<dbReference type="AlphaFoldDB" id="A3II36"/>
<sequence length="40" mass="4672">MVLLMIAKAIFLNIYAVVYCSRNGAIFVFFILWLQCIFLI</sequence>
<organism evidence="2 3">
    <name type="scientific">Crocosphaera chwakensis CCY0110</name>
    <dbReference type="NCBI Taxonomy" id="391612"/>
    <lineage>
        <taxon>Bacteria</taxon>
        <taxon>Bacillati</taxon>
        <taxon>Cyanobacteriota</taxon>
        <taxon>Cyanophyceae</taxon>
        <taxon>Oscillatoriophycideae</taxon>
        <taxon>Chroococcales</taxon>
        <taxon>Aphanothecaceae</taxon>
        <taxon>Crocosphaera</taxon>
        <taxon>Crocosphaera chwakensis</taxon>
    </lineage>
</organism>
<keyword evidence="1" id="KW-0812">Transmembrane</keyword>
<evidence type="ECO:0000313" key="2">
    <source>
        <dbReference type="EMBL" id="EAZ93468.1"/>
    </source>
</evidence>
<proteinExistence type="predicted"/>
<keyword evidence="3" id="KW-1185">Reference proteome</keyword>